<dbReference type="PROSITE" id="PS00913">
    <property type="entry name" value="ADH_IRON_1"/>
    <property type="match status" value="1"/>
</dbReference>
<protein>
    <submittedName>
        <fullName evidence="6">Alcohol dehydrogenase</fullName>
    </submittedName>
</protein>
<dbReference type="Proteomes" id="UP000078287">
    <property type="component" value="Unassembled WGS sequence"/>
</dbReference>
<dbReference type="Pfam" id="PF00465">
    <property type="entry name" value="Fe-ADH"/>
    <property type="match status" value="1"/>
</dbReference>
<dbReference type="InterPro" id="IPR001670">
    <property type="entry name" value="ADH_Fe/GldA"/>
</dbReference>
<dbReference type="GO" id="GO:0046872">
    <property type="term" value="F:metal ion binding"/>
    <property type="evidence" value="ECO:0007669"/>
    <property type="project" value="InterPro"/>
</dbReference>
<dbReference type="PROSITE" id="PS00060">
    <property type="entry name" value="ADH_IRON_2"/>
    <property type="match status" value="1"/>
</dbReference>
<proteinExistence type="inferred from homology"/>
<keyword evidence="2" id="KW-0560">Oxidoreductase</keyword>
<dbReference type="PANTHER" id="PTHR11496:SF102">
    <property type="entry name" value="ALCOHOL DEHYDROGENASE 4"/>
    <property type="match status" value="1"/>
</dbReference>
<dbReference type="RefSeq" id="WP_066786644.1">
    <property type="nucleotide sequence ID" value="NZ_LWQS01000049.1"/>
</dbReference>
<sequence>MQDFFEFSLGARVLYQIGLAAELGQVISNALPQRRAFIVADKGVVQAGLLEPIKAGIAPVEIVGVFDDVPANSSVAKVAEAAEQARAAGADLLIAVGGGSPIDTAKGVRIVLTLGGSIPDYEGYNVIETPLTPLVAIPTTAGTGSEVTPIAVILDEAEHRKISIVSRYVTPDLAILDPMMTRTLPPRLTAATGMDALSHAIETYVSTENNPFSDSLALAAIDMIATHLRDAVHDGENIEARSQLLMAAAMAGIACGNSLFGVVHALSHAVGGKFPVHHGTANAIFLPPAMRFNSEVAPERYVRIARAMGVNVGGRSNAEVIADGIAAVHTLTADCGLPTRLRDVGVPREALPELAELAAVEPAIFNNPRPATPAELLAMLEEVW</sequence>
<evidence type="ECO:0000256" key="1">
    <source>
        <dbReference type="ARBA" id="ARBA00007358"/>
    </source>
</evidence>
<dbReference type="InterPro" id="IPR039697">
    <property type="entry name" value="Alcohol_dehydrogenase_Fe"/>
</dbReference>
<comment type="similarity">
    <text evidence="1">Belongs to the iron-containing alcohol dehydrogenase family.</text>
</comment>
<evidence type="ECO:0000259" key="4">
    <source>
        <dbReference type="Pfam" id="PF00465"/>
    </source>
</evidence>
<keyword evidence="7" id="KW-1185">Reference proteome</keyword>
<evidence type="ECO:0000313" key="6">
    <source>
        <dbReference type="EMBL" id="OAN46001.1"/>
    </source>
</evidence>
<gene>
    <name evidence="6" type="ORF">A6A03_01725</name>
</gene>
<name>A0A178MB38_9CHLR</name>
<dbReference type="GO" id="GO:0004022">
    <property type="term" value="F:alcohol dehydrogenase (NAD+) activity"/>
    <property type="evidence" value="ECO:0007669"/>
    <property type="project" value="TreeGrafter"/>
</dbReference>
<comment type="caution">
    <text evidence="6">The sequence shown here is derived from an EMBL/GenBank/DDBJ whole genome shotgun (WGS) entry which is preliminary data.</text>
</comment>
<dbReference type="STRING" id="1707952.A6A03_01725"/>
<dbReference type="FunFam" id="1.20.1090.10:FF:000001">
    <property type="entry name" value="Aldehyde-alcohol dehydrogenase"/>
    <property type="match status" value="1"/>
</dbReference>
<dbReference type="AlphaFoldDB" id="A0A178MB38"/>
<evidence type="ECO:0000256" key="2">
    <source>
        <dbReference type="ARBA" id="ARBA00023002"/>
    </source>
</evidence>
<dbReference type="Gene3D" id="1.20.1090.10">
    <property type="entry name" value="Dehydroquinate synthase-like - alpha domain"/>
    <property type="match status" value="1"/>
</dbReference>
<dbReference type="FunFam" id="3.40.50.1970:FF:000003">
    <property type="entry name" value="Alcohol dehydrogenase, iron-containing"/>
    <property type="match status" value="1"/>
</dbReference>
<evidence type="ECO:0000313" key="7">
    <source>
        <dbReference type="Proteomes" id="UP000078287"/>
    </source>
</evidence>
<keyword evidence="3" id="KW-0520">NAD</keyword>
<dbReference type="InterPro" id="IPR056798">
    <property type="entry name" value="ADH_Fe_C"/>
</dbReference>
<organism evidence="6 7">
    <name type="scientific">Chloroflexus islandicus</name>
    <dbReference type="NCBI Taxonomy" id="1707952"/>
    <lineage>
        <taxon>Bacteria</taxon>
        <taxon>Bacillati</taxon>
        <taxon>Chloroflexota</taxon>
        <taxon>Chloroflexia</taxon>
        <taxon>Chloroflexales</taxon>
        <taxon>Chloroflexineae</taxon>
        <taxon>Chloroflexaceae</taxon>
        <taxon>Chloroflexus</taxon>
    </lineage>
</organism>
<dbReference type="Gene3D" id="3.40.50.1970">
    <property type="match status" value="1"/>
</dbReference>
<dbReference type="Pfam" id="PF25137">
    <property type="entry name" value="ADH_Fe_C"/>
    <property type="match status" value="1"/>
</dbReference>
<evidence type="ECO:0000259" key="5">
    <source>
        <dbReference type="Pfam" id="PF25137"/>
    </source>
</evidence>
<dbReference type="PANTHER" id="PTHR11496">
    <property type="entry name" value="ALCOHOL DEHYDROGENASE"/>
    <property type="match status" value="1"/>
</dbReference>
<dbReference type="OrthoDB" id="9815791at2"/>
<dbReference type="EMBL" id="LWQS01000049">
    <property type="protein sequence ID" value="OAN46001.1"/>
    <property type="molecule type" value="Genomic_DNA"/>
</dbReference>
<feature type="domain" description="Alcohol dehydrogenase iron-type/glycerol dehydrogenase GldA" evidence="4">
    <location>
        <begin position="12"/>
        <end position="178"/>
    </location>
</feature>
<evidence type="ECO:0000256" key="3">
    <source>
        <dbReference type="ARBA" id="ARBA00023027"/>
    </source>
</evidence>
<dbReference type="InterPro" id="IPR018211">
    <property type="entry name" value="ADH_Fe_CS"/>
</dbReference>
<feature type="domain" description="Fe-containing alcohol dehydrogenase-like C-terminal" evidence="5">
    <location>
        <begin position="189"/>
        <end position="383"/>
    </location>
</feature>
<accession>A0A178MB38</accession>
<dbReference type="SUPFAM" id="SSF56796">
    <property type="entry name" value="Dehydroquinate synthase-like"/>
    <property type="match status" value="1"/>
</dbReference>
<dbReference type="CDD" id="cd14865">
    <property type="entry name" value="Fe-ADH-like"/>
    <property type="match status" value="1"/>
</dbReference>
<reference evidence="6 7" key="1">
    <citation type="submission" date="2016-04" db="EMBL/GenBank/DDBJ databases">
        <title>Chloroflexus islandicus sp. nov., a thermophilic filamentous anoxygenic phototrophic bacterium from geyser Strokkur (Iceland).</title>
        <authorList>
            <person name="Gaisin V.A."/>
            <person name="Kalashnikov A.M."/>
            <person name="Sukhacheva M.V."/>
            <person name="Grouzdev D.S."/>
            <person name="Ivanov T.M."/>
            <person name="Kuznetsov B."/>
            <person name="Gorlenko V.M."/>
        </authorList>
    </citation>
    <scope>NUCLEOTIDE SEQUENCE [LARGE SCALE GENOMIC DNA]</scope>
    <source>
        <strain evidence="7">isl-2</strain>
    </source>
</reference>